<dbReference type="InterPro" id="IPR032466">
    <property type="entry name" value="Metal_Hydrolase"/>
</dbReference>
<reference evidence="2" key="1">
    <citation type="submission" date="2022-09" db="EMBL/GenBank/DDBJ databases">
        <title>Tahibacter sp. nov., isolated from a fresh water.</title>
        <authorList>
            <person name="Baek J.H."/>
            <person name="Lee J.K."/>
            <person name="Kim J.M."/>
            <person name="Jeon C.O."/>
        </authorList>
    </citation>
    <scope>NUCLEOTIDE SEQUENCE</scope>
    <source>
        <strain evidence="2">W38</strain>
    </source>
</reference>
<dbReference type="Gene3D" id="3.40.50.10910">
    <property type="entry name" value="Amidohydrolase"/>
    <property type="match status" value="1"/>
</dbReference>
<accession>A0ABY6BQ30</accession>
<dbReference type="Pfam" id="PF01979">
    <property type="entry name" value="Amidohydro_1"/>
    <property type="match status" value="1"/>
</dbReference>
<dbReference type="SUPFAM" id="SSF51556">
    <property type="entry name" value="Metallo-dependent hydrolases"/>
    <property type="match status" value="1"/>
</dbReference>
<dbReference type="PANTHER" id="PTHR43135:SF3">
    <property type="entry name" value="ALPHA-D-RIBOSE 1-METHYLPHOSPHONATE 5-TRIPHOSPHATE DIPHOSPHATASE"/>
    <property type="match status" value="1"/>
</dbReference>
<dbReference type="Gene3D" id="2.30.40.10">
    <property type="entry name" value="Urease, subunit C, domain 1"/>
    <property type="match status" value="1"/>
</dbReference>
<name>A0ABY6BQ30_9GAMM</name>
<dbReference type="InterPro" id="IPR051781">
    <property type="entry name" value="Metallo-dep_Hydrolase"/>
</dbReference>
<organism evidence="2 3">
    <name type="scientific">Tahibacter amnicola</name>
    <dbReference type="NCBI Taxonomy" id="2976241"/>
    <lineage>
        <taxon>Bacteria</taxon>
        <taxon>Pseudomonadati</taxon>
        <taxon>Pseudomonadota</taxon>
        <taxon>Gammaproteobacteria</taxon>
        <taxon>Lysobacterales</taxon>
        <taxon>Rhodanobacteraceae</taxon>
        <taxon>Tahibacter</taxon>
    </lineage>
</organism>
<sequence>MAILFGLVNLLALSDPEQLPAPSRFGTLAITHVTVVHPESPSGRIPDQTVVMVGDRIRYVGEREGAPISPDARIIDGTGKFLIPGLWDSHIHTLRLSPQLHLPLLVAYGVTSARDMGDSCSWSSAADCARDVVGWMEARNRGEIVAPRLIETASYHLEELPGSDAALHALLDALVQRGDTVLKLQLAETVAPAEFDRVVQAATQRGLRVAGHLPYTVDLLATPAVMRSIEHDSSLLPQCHSGRADYDGRLRTKSDLLRSPDPARCDRLLASLVERDIAYVPTHVASSGQDLALARSASTVDAQQVSRHVIAPRRWLWALLRAAGREGAEEQKILAAFHRSALALTHRAQAAGVTLLAGTDALDADVIHGDSLHRELGFLVEAGLTPLEALRAATASPARHFHRADLGAVEAGKVADLVLLDADPLADIGNTRHIHAVIADGRWYGATEREAIFDFVSRQTSRWTMISRYLRGLWYDG</sequence>
<dbReference type="RefSeq" id="WP_261697473.1">
    <property type="nucleotide sequence ID" value="NZ_CP104694.1"/>
</dbReference>
<dbReference type="Proteomes" id="UP001064632">
    <property type="component" value="Chromosome"/>
</dbReference>
<gene>
    <name evidence="2" type="ORF">N4264_13065</name>
</gene>
<evidence type="ECO:0000313" key="3">
    <source>
        <dbReference type="Proteomes" id="UP001064632"/>
    </source>
</evidence>
<dbReference type="InterPro" id="IPR006680">
    <property type="entry name" value="Amidohydro-rel"/>
</dbReference>
<keyword evidence="3" id="KW-1185">Reference proteome</keyword>
<dbReference type="InterPro" id="IPR011059">
    <property type="entry name" value="Metal-dep_hydrolase_composite"/>
</dbReference>
<evidence type="ECO:0000259" key="1">
    <source>
        <dbReference type="Pfam" id="PF01979"/>
    </source>
</evidence>
<dbReference type="SUPFAM" id="SSF51338">
    <property type="entry name" value="Composite domain of metallo-dependent hydrolases"/>
    <property type="match status" value="1"/>
</dbReference>
<proteinExistence type="predicted"/>
<evidence type="ECO:0000313" key="2">
    <source>
        <dbReference type="EMBL" id="UXI70525.1"/>
    </source>
</evidence>
<protein>
    <submittedName>
        <fullName evidence="2">Amidohydrolase family protein</fullName>
    </submittedName>
</protein>
<dbReference type="EMBL" id="CP104694">
    <property type="protein sequence ID" value="UXI70525.1"/>
    <property type="molecule type" value="Genomic_DNA"/>
</dbReference>
<dbReference type="PANTHER" id="PTHR43135">
    <property type="entry name" value="ALPHA-D-RIBOSE 1-METHYLPHOSPHONATE 5-TRIPHOSPHATE DIPHOSPHATASE"/>
    <property type="match status" value="1"/>
</dbReference>
<dbReference type="Gene3D" id="1.20.58.520">
    <property type="entry name" value="Amidohydrolase"/>
    <property type="match status" value="1"/>
</dbReference>
<feature type="domain" description="Amidohydrolase-related" evidence="1">
    <location>
        <begin position="348"/>
        <end position="443"/>
    </location>
</feature>
<dbReference type="Gene3D" id="3.30.110.90">
    <property type="entry name" value="Amidohydrolase"/>
    <property type="match status" value="1"/>
</dbReference>